<dbReference type="InterPro" id="IPR002885">
    <property type="entry name" value="PPR_rpt"/>
</dbReference>
<gene>
    <name evidence="12" type="primary">PUT1</name>
    <name evidence="12" type="ORF">SNAT2548_LOCUS4725</name>
</gene>
<dbReference type="InterPro" id="IPR002293">
    <property type="entry name" value="AA/rel_permease1"/>
</dbReference>
<sequence>MEIQLVVPDVIAWNAAITACKKGSQWQGALALLPIMTTRQLRPTLVTFAAAVEACGHGQLWGQALELLQETSRHSMQPDLVLLNAVAAAVARGGRWQVALAIYSDTQRYLKPDIIMVNTVLAAFAQTWQWEESLTMLSKSIRQPDSISYNTVMDACFRASHWEFVLELQLQMKQRKLRMLDGTFNALSRVFEQTSSWQSCLQCLAEASHAGLQLSQLTLAVVVSACQKASKWPQVLQMLGMMEDSGMELDDVFQAAGMTSHVFWGDLGKALAWYRERPLRGSRLGSCNAGGGWLPGRRFGHLDLHGLQPEEARLAVCCALLDVTMLKPGMLPSWGLVIVTGRGAHSEGGTILRPAVLQLLQELGLAAKPADTLYSFHKANIHERRRAATFARLFPLLFFLFVTFLAALGFVLSTRLLLTICAILNASLCIGMSCRGILCLLGVRKMALELQTETVELHEDDVQHLIIIANYKEDALETYVTYAKTPNRPKEISRKLRQLRCTMKLIDEHSNEELLAGLLVGVCFLISQWTAMDVTGADLRGSNAQLSRTAEASEDAVSSAGPLLSLTGFLVMPLVWSVPEALVTAELATCFPSNAGFVEWVTAAFGPFWGFVEGFLSWVSAVADASLYPVLFRDYLITIWPEIGSGIVGHVFIALLTVAITALNYVGLSIVGWVAFALAGFVLSPFVFMVVVGTPQVEPSKLLVCPPASEVDWSGFLNVLFWNLNYWDSASTLAGEVQDAERTYPKALAMALVAVVLSYLLPLLVGLGIPGPAAHWKDWKSGELAQVGGQLGGPFVKSWVIAGAAVSCLAQQLSEMAEGAFQLQGMAEDGWLPSFFARRSRYDTPSVGLFLIAVLVLVLSSSSSFSAIINVLNAVYCIAQVLEFSAFLHLRRRHNDMARPFRVPCSFKVCCLMLALPIAFCFVLLTLPFFAGDWLQVGAIGGSVLMAVLLHHGLEFCRRNGWLHFRRQPPRGLEDILAAQTSHFASAASESPQHSSSETFLVPDLQMLSQTLTSLAQAHGADSFHVVLAMEAREGPAALQKAAQLAGGFAKHFATFRSTSHPSNLREEHVDGSSDPEVPGKASNVKWAVREAHRELLKESVDPTSVILTVADADVVFHPRYFSRLTRDFEALRQYGGGHEWTIWQAPQLPFRNYYASPACSRVWAYVASIWECGGVAGLSLGSEHFAFSTYSLPLLLAVEAEAHEGDVIAEDHHCYIRCFFYSAVKEAALAQGGQALPSSGLVRARLRPIFLPVKSTSVVSDKGMWQTWIDRWFQAKRHAQGVAELSFFAPRLQSLDNICNMCLFAVSICVCIYMQNL</sequence>
<comment type="caution">
    <text evidence="12">The sequence shown here is derived from an EMBL/GenBank/DDBJ whole genome shotgun (WGS) entry which is preliminary data.</text>
</comment>
<dbReference type="Pfam" id="PF01535">
    <property type="entry name" value="PPR"/>
    <property type="match status" value="1"/>
</dbReference>
<dbReference type="NCBIfam" id="TIGR00756">
    <property type="entry name" value="PPR"/>
    <property type="match status" value="1"/>
</dbReference>
<feature type="transmembrane region" description="Helical" evidence="10">
    <location>
        <begin position="417"/>
        <end position="443"/>
    </location>
</feature>
<evidence type="ECO:0000256" key="8">
    <source>
        <dbReference type="PROSITE-ProRule" id="PRU00708"/>
    </source>
</evidence>
<evidence type="ECO:0000256" key="1">
    <source>
        <dbReference type="ARBA" id="ARBA00004651"/>
    </source>
</evidence>
<dbReference type="InterPro" id="IPR044566">
    <property type="entry name" value="RMV1-like"/>
</dbReference>
<dbReference type="OrthoDB" id="5982228at2759"/>
<feature type="transmembrane region" description="Helical" evidence="10">
    <location>
        <begin position="670"/>
        <end position="692"/>
    </location>
</feature>
<protein>
    <submittedName>
        <fullName evidence="12">PUT1 protein</fullName>
    </submittedName>
</protein>
<feature type="repeat" description="PPR" evidence="8">
    <location>
        <begin position="145"/>
        <end position="179"/>
    </location>
</feature>
<feature type="domain" description="Smr" evidence="11">
    <location>
        <begin position="302"/>
        <end position="394"/>
    </location>
</feature>
<proteinExistence type="inferred from homology"/>
<dbReference type="Gene3D" id="1.25.40.10">
    <property type="entry name" value="Tetratricopeptide repeat domain"/>
    <property type="match status" value="2"/>
</dbReference>
<keyword evidence="6 10" id="KW-0472">Membrane</keyword>
<dbReference type="InterPro" id="IPR036063">
    <property type="entry name" value="Smr_dom_sf"/>
</dbReference>
<dbReference type="Gene3D" id="1.20.1740.10">
    <property type="entry name" value="Amino acid/polyamine transporter I"/>
    <property type="match status" value="1"/>
</dbReference>
<organism evidence="12 13">
    <name type="scientific">Symbiodinium natans</name>
    <dbReference type="NCBI Taxonomy" id="878477"/>
    <lineage>
        <taxon>Eukaryota</taxon>
        <taxon>Sar</taxon>
        <taxon>Alveolata</taxon>
        <taxon>Dinophyceae</taxon>
        <taxon>Suessiales</taxon>
        <taxon>Symbiodiniaceae</taxon>
        <taxon>Symbiodinium</taxon>
    </lineage>
</organism>
<feature type="transmembrane region" description="Helical" evidence="10">
    <location>
        <begin position="563"/>
        <end position="585"/>
    </location>
</feature>
<keyword evidence="5 10" id="KW-1133">Transmembrane helix</keyword>
<feature type="region of interest" description="Disordered" evidence="9">
    <location>
        <begin position="1060"/>
        <end position="1081"/>
    </location>
</feature>
<feature type="transmembrane region" description="Helical" evidence="10">
    <location>
        <begin position="842"/>
        <end position="861"/>
    </location>
</feature>
<feature type="transmembrane region" description="Helical" evidence="10">
    <location>
        <begin position="909"/>
        <end position="931"/>
    </location>
</feature>
<evidence type="ECO:0000256" key="6">
    <source>
        <dbReference type="ARBA" id="ARBA00023136"/>
    </source>
</evidence>
<dbReference type="Pfam" id="PF13520">
    <property type="entry name" value="AA_permease_2"/>
    <property type="match status" value="1"/>
</dbReference>
<reference evidence="12" key="1">
    <citation type="submission" date="2021-02" db="EMBL/GenBank/DDBJ databases">
        <authorList>
            <person name="Dougan E. K."/>
            <person name="Rhodes N."/>
            <person name="Thang M."/>
            <person name="Chan C."/>
        </authorList>
    </citation>
    <scope>NUCLEOTIDE SEQUENCE</scope>
</reference>
<dbReference type="SUPFAM" id="SSF160443">
    <property type="entry name" value="SMR domain-like"/>
    <property type="match status" value="1"/>
</dbReference>
<evidence type="ECO:0000256" key="5">
    <source>
        <dbReference type="ARBA" id="ARBA00022989"/>
    </source>
</evidence>
<keyword evidence="2" id="KW-0813">Transport</keyword>
<evidence type="ECO:0000256" key="2">
    <source>
        <dbReference type="ARBA" id="ARBA00022448"/>
    </source>
</evidence>
<dbReference type="PANTHER" id="PTHR45826">
    <property type="entry name" value="POLYAMINE TRANSPORTER PUT1"/>
    <property type="match status" value="1"/>
</dbReference>
<feature type="repeat" description="PPR" evidence="8">
    <location>
        <begin position="9"/>
        <end position="43"/>
    </location>
</feature>
<dbReference type="GO" id="GO:0015203">
    <property type="term" value="F:polyamine transmembrane transporter activity"/>
    <property type="evidence" value="ECO:0007669"/>
    <property type="project" value="UniProtKB-ARBA"/>
</dbReference>
<feature type="transmembrane region" description="Helical" evidence="10">
    <location>
        <begin position="867"/>
        <end position="888"/>
    </location>
</feature>
<dbReference type="InterPro" id="IPR011990">
    <property type="entry name" value="TPR-like_helical_dom_sf"/>
</dbReference>
<evidence type="ECO:0000256" key="7">
    <source>
        <dbReference type="ARBA" id="ARBA00024041"/>
    </source>
</evidence>
<dbReference type="GO" id="GO:0005886">
    <property type="term" value="C:plasma membrane"/>
    <property type="evidence" value="ECO:0007669"/>
    <property type="project" value="UniProtKB-SubCell"/>
</dbReference>
<comment type="similarity">
    <text evidence="7">Belongs to the amino acid-polyamine-organocation (APC) superfamily. Polyamine:cation symporter (PHS) (TC 2.A.3.12) family.</text>
</comment>
<feature type="transmembrane region" description="Helical" evidence="10">
    <location>
        <begin position="597"/>
        <end position="623"/>
    </location>
</feature>
<dbReference type="PROSITE" id="PS51375">
    <property type="entry name" value="PPR"/>
    <property type="match status" value="2"/>
</dbReference>
<dbReference type="Gene3D" id="3.30.1370.110">
    <property type="match status" value="1"/>
</dbReference>
<evidence type="ECO:0000313" key="13">
    <source>
        <dbReference type="Proteomes" id="UP000604046"/>
    </source>
</evidence>
<evidence type="ECO:0000313" key="12">
    <source>
        <dbReference type="EMBL" id="CAE7039668.1"/>
    </source>
</evidence>
<dbReference type="EMBL" id="CAJNDS010000291">
    <property type="protein sequence ID" value="CAE7039668.1"/>
    <property type="molecule type" value="Genomic_DNA"/>
</dbReference>
<evidence type="ECO:0000256" key="9">
    <source>
        <dbReference type="SAM" id="MobiDB-lite"/>
    </source>
</evidence>
<evidence type="ECO:0000259" key="11">
    <source>
        <dbReference type="PROSITE" id="PS50828"/>
    </source>
</evidence>
<dbReference type="PANTHER" id="PTHR45826:SF2">
    <property type="entry name" value="AMINO ACID TRANSPORTER"/>
    <property type="match status" value="1"/>
</dbReference>
<evidence type="ECO:0000256" key="3">
    <source>
        <dbReference type="ARBA" id="ARBA00022475"/>
    </source>
</evidence>
<feature type="transmembrane region" description="Helical" evidence="10">
    <location>
        <begin position="393"/>
        <end position="411"/>
    </location>
</feature>
<keyword evidence="4 10" id="KW-0812">Transmembrane</keyword>
<feature type="transmembrane region" description="Helical" evidence="10">
    <location>
        <begin position="514"/>
        <end position="532"/>
    </location>
</feature>
<comment type="subcellular location">
    <subcellularLocation>
        <location evidence="1">Cell membrane</location>
        <topology evidence="1">Multi-pass membrane protein</topology>
    </subcellularLocation>
</comment>
<dbReference type="Proteomes" id="UP000604046">
    <property type="component" value="Unassembled WGS sequence"/>
</dbReference>
<evidence type="ECO:0000256" key="4">
    <source>
        <dbReference type="ARBA" id="ARBA00022692"/>
    </source>
</evidence>
<evidence type="ECO:0000256" key="10">
    <source>
        <dbReference type="SAM" id="Phobius"/>
    </source>
</evidence>
<dbReference type="InterPro" id="IPR002625">
    <property type="entry name" value="Smr_dom"/>
</dbReference>
<feature type="transmembrane region" description="Helical" evidence="10">
    <location>
        <begin position="747"/>
        <end position="769"/>
    </location>
</feature>
<accession>A0A812IHZ6</accession>
<keyword evidence="13" id="KW-1185">Reference proteome</keyword>
<feature type="transmembrane region" description="Helical" evidence="10">
    <location>
        <begin position="643"/>
        <end position="663"/>
    </location>
</feature>
<keyword evidence="3" id="KW-1003">Cell membrane</keyword>
<dbReference type="PROSITE" id="PS50828">
    <property type="entry name" value="SMR"/>
    <property type="match status" value="1"/>
</dbReference>
<name>A0A812IHZ6_9DINO</name>